<dbReference type="RefSeq" id="WP_345224397.1">
    <property type="nucleotide sequence ID" value="NZ_BAABHA010000007.1"/>
</dbReference>
<reference evidence="3" key="1">
    <citation type="journal article" date="2019" name="Int. J. Syst. Evol. Microbiol.">
        <title>The Global Catalogue of Microorganisms (GCM) 10K type strain sequencing project: providing services to taxonomists for standard genome sequencing and annotation.</title>
        <authorList>
            <consortium name="The Broad Institute Genomics Platform"/>
            <consortium name="The Broad Institute Genome Sequencing Center for Infectious Disease"/>
            <person name="Wu L."/>
            <person name="Ma J."/>
        </authorList>
    </citation>
    <scope>NUCLEOTIDE SEQUENCE [LARGE SCALE GENOMIC DNA]</scope>
    <source>
        <strain evidence="3">JCM 17924</strain>
    </source>
</reference>
<comment type="caution">
    <text evidence="2">The sequence shown here is derived from an EMBL/GenBank/DDBJ whole genome shotgun (WGS) entry which is preliminary data.</text>
</comment>
<feature type="signal peptide" evidence="1">
    <location>
        <begin position="1"/>
        <end position="18"/>
    </location>
</feature>
<evidence type="ECO:0000313" key="2">
    <source>
        <dbReference type="EMBL" id="GAA4382808.1"/>
    </source>
</evidence>
<feature type="chain" id="PRO_5046849857" description="Lipocalin-like domain-containing protein" evidence="1">
    <location>
        <begin position="19"/>
        <end position="166"/>
    </location>
</feature>
<evidence type="ECO:0000313" key="3">
    <source>
        <dbReference type="Proteomes" id="UP001500454"/>
    </source>
</evidence>
<name>A0ABP8J143_9BACT</name>
<proteinExistence type="predicted"/>
<sequence length="166" mass="17733">MKKLSVYLSLAIAIAGLAACEKELEEVTQPTAKAEAAAVQSPKELLATAPWRQTGLTTTSKDVSAQKDVTVNVFARLKPALRDNTAQYFADGRYVLDEGASKANEAVEQQKTGSYQLSDDGKTLTVTLDGAERVYQVEELTATGLRLKVTDGEGDAAVSYTSSFGH</sequence>
<evidence type="ECO:0008006" key="4">
    <source>
        <dbReference type="Google" id="ProtNLM"/>
    </source>
</evidence>
<protein>
    <recommendedName>
        <fullName evidence="4">Lipocalin-like domain-containing protein</fullName>
    </recommendedName>
</protein>
<evidence type="ECO:0000256" key="1">
    <source>
        <dbReference type="SAM" id="SignalP"/>
    </source>
</evidence>
<accession>A0ABP8J143</accession>
<dbReference type="EMBL" id="BAABHA010000007">
    <property type="protein sequence ID" value="GAA4382808.1"/>
    <property type="molecule type" value="Genomic_DNA"/>
</dbReference>
<organism evidence="2 3">
    <name type="scientific">Hymenobacter koreensis</name>
    <dbReference type="NCBI Taxonomy" id="1084523"/>
    <lineage>
        <taxon>Bacteria</taxon>
        <taxon>Pseudomonadati</taxon>
        <taxon>Bacteroidota</taxon>
        <taxon>Cytophagia</taxon>
        <taxon>Cytophagales</taxon>
        <taxon>Hymenobacteraceae</taxon>
        <taxon>Hymenobacter</taxon>
    </lineage>
</organism>
<dbReference type="Proteomes" id="UP001500454">
    <property type="component" value="Unassembled WGS sequence"/>
</dbReference>
<keyword evidence="3" id="KW-1185">Reference proteome</keyword>
<dbReference type="PROSITE" id="PS51257">
    <property type="entry name" value="PROKAR_LIPOPROTEIN"/>
    <property type="match status" value="1"/>
</dbReference>
<keyword evidence="1" id="KW-0732">Signal</keyword>
<gene>
    <name evidence="2" type="ORF">GCM10023186_23440</name>
</gene>